<protein>
    <submittedName>
        <fullName evidence="1">Uncharacterized protein</fullName>
    </submittedName>
</protein>
<accession>A0ABP3DRF9</accession>
<name>A0ABP3DRF9_9ACTN</name>
<reference evidence="2" key="1">
    <citation type="journal article" date="2019" name="Int. J. Syst. Evol. Microbiol.">
        <title>The Global Catalogue of Microorganisms (GCM) 10K type strain sequencing project: providing services to taxonomists for standard genome sequencing and annotation.</title>
        <authorList>
            <consortium name="The Broad Institute Genomics Platform"/>
            <consortium name="The Broad Institute Genome Sequencing Center for Infectious Disease"/>
            <person name="Wu L."/>
            <person name="Ma J."/>
        </authorList>
    </citation>
    <scope>NUCLEOTIDE SEQUENCE [LARGE SCALE GENOMIC DNA]</scope>
    <source>
        <strain evidence="2">JCM 10425</strain>
    </source>
</reference>
<dbReference type="EMBL" id="BAAAGX010000009">
    <property type="protein sequence ID" value="GAA0237104.1"/>
    <property type="molecule type" value="Genomic_DNA"/>
</dbReference>
<comment type="caution">
    <text evidence="1">The sequence shown here is derived from an EMBL/GenBank/DDBJ whole genome shotgun (WGS) entry which is preliminary data.</text>
</comment>
<dbReference type="RefSeq" id="WP_344648755.1">
    <property type="nucleotide sequence ID" value="NZ_BAAAGX010000009.1"/>
</dbReference>
<gene>
    <name evidence="1" type="ORF">GCM10009539_22990</name>
</gene>
<keyword evidence="2" id="KW-1185">Reference proteome</keyword>
<sequence>MWNEAGRYRLPDGARVVSGEGDRVRMNVDIPGDEHGFLGRQCPECRQVFRMSSQDYKTLPENPSLWCVYCGHRDGHSHFLTEQQLARAKRAAADVGMQMVSQALGQAFKRPIRSRGSSMGSRRSSGVSVRMTYRSKPFFPAPLPGITEENLIRIRQCGGCQVRYAVFGEHRFCPVCGPLPPDVVALDALGAEVARLDAMAELPPAAAATLREQGALTRLWVDTLENLVGVVETLAGAVFRAAVTDAEARLKGKGNIFQRLDPMADLFVDAGYDDLRTAVDAAIWQRLQQTWATRHVFTHNDGIVDDKYLAKAPAGNARLGQRLTLTEAECRRAIADTTTLCDAITALSAPPR</sequence>
<evidence type="ECO:0000313" key="1">
    <source>
        <dbReference type="EMBL" id="GAA0237104.1"/>
    </source>
</evidence>
<proteinExistence type="predicted"/>
<evidence type="ECO:0000313" key="2">
    <source>
        <dbReference type="Proteomes" id="UP001500967"/>
    </source>
</evidence>
<dbReference type="Proteomes" id="UP001500967">
    <property type="component" value="Unassembled WGS sequence"/>
</dbReference>
<organism evidence="1 2">
    <name type="scientific">Cryptosporangium japonicum</name>
    <dbReference type="NCBI Taxonomy" id="80872"/>
    <lineage>
        <taxon>Bacteria</taxon>
        <taxon>Bacillati</taxon>
        <taxon>Actinomycetota</taxon>
        <taxon>Actinomycetes</taxon>
        <taxon>Cryptosporangiales</taxon>
        <taxon>Cryptosporangiaceae</taxon>
        <taxon>Cryptosporangium</taxon>
    </lineage>
</organism>